<dbReference type="SUPFAM" id="SSF48452">
    <property type="entry name" value="TPR-like"/>
    <property type="match status" value="4"/>
</dbReference>
<dbReference type="InterPro" id="IPR013105">
    <property type="entry name" value="TPR_2"/>
</dbReference>
<evidence type="ECO:0008006" key="8">
    <source>
        <dbReference type="Google" id="ProtNLM"/>
    </source>
</evidence>
<feature type="repeat" description="TPR" evidence="3">
    <location>
        <begin position="1297"/>
        <end position="1330"/>
    </location>
</feature>
<evidence type="ECO:0000313" key="7">
    <source>
        <dbReference type="Proteomes" id="UP001497497"/>
    </source>
</evidence>
<feature type="region of interest" description="Disordered" evidence="5">
    <location>
        <begin position="467"/>
        <end position="489"/>
    </location>
</feature>
<feature type="repeat" description="TPR" evidence="3">
    <location>
        <begin position="1609"/>
        <end position="1642"/>
    </location>
</feature>
<evidence type="ECO:0000256" key="3">
    <source>
        <dbReference type="PROSITE-ProRule" id="PRU00339"/>
    </source>
</evidence>
<dbReference type="SMART" id="SM00028">
    <property type="entry name" value="TPR"/>
    <property type="match status" value="25"/>
</dbReference>
<evidence type="ECO:0000256" key="1">
    <source>
        <dbReference type="ARBA" id="ARBA00022737"/>
    </source>
</evidence>
<feature type="repeat" description="TPR" evidence="3">
    <location>
        <begin position="2097"/>
        <end position="2130"/>
    </location>
</feature>
<dbReference type="InterPro" id="IPR050498">
    <property type="entry name" value="Ycf3"/>
</dbReference>
<gene>
    <name evidence="6" type="ORF">GSLYS_00004987001</name>
</gene>
<keyword evidence="7" id="KW-1185">Reference proteome</keyword>
<keyword evidence="1" id="KW-0677">Repeat</keyword>
<feature type="repeat" description="TPR" evidence="3">
    <location>
        <begin position="1720"/>
        <end position="1753"/>
    </location>
</feature>
<evidence type="ECO:0000313" key="6">
    <source>
        <dbReference type="EMBL" id="CAL1530862.1"/>
    </source>
</evidence>
<name>A0AAV2HBB5_LYMST</name>
<dbReference type="Pfam" id="PF13181">
    <property type="entry name" value="TPR_8"/>
    <property type="match status" value="5"/>
</dbReference>
<accession>A0AAV2HBB5</accession>
<sequence>MDDQNYTKTLREGGRTIRMNTNRREDLILQQELEDVNKKITINLHSLKELKKLEAPTEHDLFKRKLGPEFIPQPPKKERKTKAVFHDNLKTKDIKPDQYLMMPSIPAYSPVDEGPKTVLESRSRKYPYAHKKLTTTDEMKKPKISSLGVLPLRASSDIPNLRVMLEGIPAPAGGQENKEPPRLYNTPANSFMIPHLSFGGLDSDRESIQEVSVEERDIEETPLKKPAILPGVGTAATIKFCERAKPLPKKSYLRPTRKKSANSKIVTRPNTAESFQSSLLSAEIELPDDATYSKYDDAIDQIENDKDLETAVGFGDKDQRNGNSSNGSVKSMKELLEEAKKLSSPSSEPLYKQHNVENTKEGKPSLHKEDKKQSSLKPMPGKPPKQEVKADKLTDDKKDIPKAEEVAELKRGERTVDEIIASLRDQSAYYQETEADRKIQEIMNRVMSRTNVVIVNGQEDKEVEKQNLDVQSDDDVTQKNESPIPKTDLDQDLGTLIVSPELSTLEETIPWGEKEAFLLTESTTGNNINDETVNKTLTFQESEGQALTMRTLETAQTGTDEFEDSDLESHIEAFSDAVQVEEPVVVVDFEKAWEDLLAPPEATVEDILSIRGASKGMQERKLPAPDTGAKPNVLAPSVSFLSTWAPAAPNKFGPLPIPEKQYSNNIHHFCRVTMEYQLPLELMNVGRKYHTPDRFPSIKPDQPFRFNPGELVPPAETVPSTASSGTRLDRAADRVVQAMGETPSTLLEWQQKAESLLGETEITVSGQQVKIKTDESQVYWNPAPPKLGAAPQQVRERLFPLYQLEELDDFGQVKIAQQGVEESDSSEEEEHQTVSVETKAALERTIRKRHNSAEMLTDVSRDEGIANIEKFVDSEATTGVIDGLESSDVIQHESDHTRVTGSHFVRDNKSHVQRRLHTAPKTLYSNDDTLIVPQDYNTAMHEITEQKKLLEKAKRQIRLQDAFDELEKLEVNNIPVTDTFDILQVNHSTSSVNEEPTPAEKALQAGRNYVILPKKKKKKKSHRTLDLAKIEAAEKMLTAKSTRKLSRRESLPKLNRIIEREFRVSWQIRHGRCSIPDLLNFNDYKIRKRIPSGEEERGWVRRIWNTWFDEVFPPTPVDSEEEELEEKGDERSQTGDRTEDQKKGKKDSTVEVLTQDIEEIDPITDTPDNAEIYQILCDEIIKLSQVIDSMQNPTAFDYCRRGALYRKIGQLKKAETDLDRAIKMEPGLLDAYWHRHLLYILQDRKSAALDDLNFIMKKNKNHSGAYRSMAEIHKKQGDITMAIINYSSAIKYNPLDHEAFYQRALLYEQRGDMLLAMEDYTNTIKIMPYRTDAIMKHGMYYFENQNWGNAVNDFTELLRVDPLNATARLLRGRAYARMNNWVPALEDLSATIHLDPFNWQAFYQRACILRKAHPERALQDFSVSLTLNDTEENLMSYLHRGILYNTLGKPESAIPDFESVLKLNKDVAAAHVNLGLIFMTRHSNYHRAIKKFTSAINVDPTYVRAYVCRAEAYHKIHELKNALKDFTKAIHLRPDVHHYYMYRGQLVLELGNLDLAAFCVHHAAELGLDNPNSSLGVSPTQQAVVQSFLKNYDKAVEALQQATRVKPTAPTYMLLGKTHMKAKQFQEAVTSFTEALDKMKPWKKGDAWPPEAADAHFLSGICLMEMRNYSEALHQFNHAIKLRPSYADAYYQRGMASVRLRQVRGIQDFNRALAINPKIFQAFLSRACYYGQKGKYAKAILNCNEAIKLQPRSVRAFLYRGALKYYIKAYELAILDLSKAISLDTQCPLPYFNRAVCYHESSQHAKALTDYSIVLLLGDMLELKVLINRGLLYFEKKDYTNALYDFQAAAKLNPSDHRIHHTLGLCFHKLRHLREAVSTFTKCLKLKPFFLDGLIARGNVFMDYGHEQGIEMARRDYQRVLRLDPLCLPARINLAYTAQVSGKMMQAWKHFTAVIEVRQGYKPALEGRAIVNLQMSNTFGAFQDINTSINYGPTAELLTNRGVINQFMGDSVLAMQDYQKAIKLDQNFSLAYFNAGNVYFHTRHFKQALNYFTKAIECNDQDESAYLNSAITKVLLHDTKGALEDFNMAAKLSPYSAHIYFNRANLYMSQQQYELAEKEYTTALELKPDDALMLKRRADVRGKLGRRAEAIEDYKRAVDIQTRPNRSVPC</sequence>
<dbReference type="Pfam" id="PF07719">
    <property type="entry name" value="TPR_2"/>
    <property type="match status" value="2"/>
</dbReference>
<feature type="repeat" description="TPR" evidence="3">
    <location>
        <begin position="1331"/>
        <end position="1364"/>
    </location>
</feature>
<evidence type="ECO:0000256" key="4">
    <source>
        <dbReference type="SAM" id="Coils"/>
    </source>
</evidence>
<feature type="region of interest" description="Disordered" evidence="5">
    <location>
        <begin position="337"/>
        <end position="400"/>
    </location>
</feature>
<dbReference type="EMBL" id="CAXITT010000077">
    <property type="protein sequence ID" value="CAL1530862.1"/>
    <property type="molecule type" value="Genomic_DNA"/>
</dbReference>
<protein>
    <recommendedName>
        <fullName evidence="8">Tetratricopeptide repeat protein 6</fullName>
    </recommendedName>
</protein>
<feature type="compositionally biased region" description="Basic and acidic residues" evidence="5">
    <location>
        <begin position="1128"/>
        <end position="1149"/>
    </location>
</feature>
<dbReference type="PROSITE" id="PS50005">
    <property type="entry name" value="TPR"/>
    <property type="match status" value="15"/>
</dbReference>
<evidence type="ECO:0000256" key="5">
    <source>
        <dbReference type="SAM" id="MobiDB-lite"/>
    </source>
</evidence>
<keyword evidence="2 3" id="KW-0802">TPR repeat</keyword>
<dbReference type="InterPro" id="IPR011990">
    <property type="entry name" value="TPR-like_helical_dom_sf"/>
</dbReference>
<feature type="repeat" description="TPR" evidence="3">
    <location>
        <begin position="1503"/>
        <end position="1536"/>
    </location>
</feature>
<dbReference type="Pfam" id="PF00515">
    <property type="entry name" value="TPR_1"/>
    <property type="match status" value="1"/>
</dbReference>
<evidence type="ECO:0000256" key="2">
    <source>
        <dbReference type="ARBA" id="ARBA00022803"/>
    </source>
</evidence>
<feature type="region of interest" description="Disordered" evidence="5">
    <location>
        <begin position="1114"/>
        <end position="1150"/>
    </location>
</feature>
<feature type="repeat" description="TPR" evidence="3">
    <location>
        <begin position="1365"/>
        <end position="1398"/>
    </location>
</feature>
<organism evidence="6 7">
    <name type="scientific">Lymnaea stagnalis</name>
    <name type="common">Great pond snail</name>
    <name type="synonym">Helix stagnalis</name>
    <dbReference type="NCBI Taxonomy" id="6523"/>
    <lineage>
        <taxon>Eukaryota</taxon>
        <taxon>Metazoa</taxon>
        <taxon>Spiralia</taxon>
        <taxon>Lophotrochozoa</taxon>
        <taxon>Mollusca</taxon>
        <taxon>Gastropoda</taxon>
        <taxon>Heterobranchia</taxon>
        <taxon>Euthyneura</taxon>
        <taxon>Panpulmonata</taxon>
        <taxon>Hygrophila</taxon>
        <taxon>Lymnaeoidea</taxon>
        <taxon>Lymnaeidae</taxon>
        <taxon>Lymnaea</taxon>
    </lineage>
</organism>
<dbReference type="PANTHER" id="PTHR44858:SF1">
    <property type="entry name" value="UDP-N-ACETYLGLUCOSAMINE--PEPTIDE N-ACETYLGLUCOSAMINYLTRANSFERASE SPINDLY-RELATED"/>
    <property type="match status" value="1"/>
</dbReference>
<comment type="caution">
    <text evidence="6">The sequence shown here is derived from an EMBL/GenBank/DDBJ whole genome shotgun (WGS) entry which is preliminary data.</text>
</comment>
<keyword evidence="4" id="KW-0175">Coiled coil</keyword>
<feature type="compositionally biased region" description="Basic and acidic residues" evidence="5">
    <location>
        <begin position="384"/>
        <end position="400"/>
    </location>
</feature>
<feature type="compositionally biased region" description="Basic and acidic residues" evidence="5">
    <location>
        <begin position="354"/>
        <end position="373"/>
    </location>
</feature>
<dbReference type="InterPro" id="IPR019734">
    <property type="entry name" value="TPR_rpt"/>
</dbReference>
<feature type="repeat" description="TPR" evidence="3">
    <location>
        <begin position="2029"/>
        <end position="2062"/>
    </location>
</feature>
<dbReference type="Gene3D" id="1.25.40.10">
    <property type="entry name" value="Tetratricopeptide repeat domain"/>
    <property type="match status" value="8"/>
</dbReference>
<dbReference type="PANTHER" id="PTHR44858">
    <property type="entry name" value="TETRATRICOPEPTIDE REPEAT PROTEIN 6"/>
    <property type="match status" value="1"/>
</dbReference>
<feature type="compositionally biased region" description="Acidic residues" evidence="5">
    <location>
        <begin position="1118"/>
        <end position="1127"/>
    </location>
</feature>
<feature type="repeat" description="TPR" evidence="3">
    <location>
        <begin position="1857"/>
        <end position="1890"/>
    </location>
</feature>
<feature type="repeat" description="TPR" evidence="3">
    <location>
        <begin position="1995"/>
        <end position="2028"/>
    </location>
</feature>
<dbReference type="Pfam" id="PF13432">
    <property type="entry name" value="TPR_16"/>
    <property type="match status" value="3"/>
</dbReference>
<dbReference type="PROSITE" id="PS50293">
    <property type="entry name" value="TPR_REGION"/>
    <property type="match status" value="1"/>
</dbReference>
<feature type="repeat" description="TPR" evidence="3">
    <location>
        <begin position="1823"/>
        <end position="1856"/>
    </location>
</feature>
<reference evidence="6 7" key="1">
    <citation type="submission" date="2024-04" db="EMBL/GenBank/DDBJ databases">
        <authorList>
            <consortium name="Genoscope - CEA"/>
            <person name="William W."/>
        </authorList>
    </citation>
    <scope>NUCLEOTIDE SEQUENCE [LARGE SCALE GENOMIC DNA]</scope>
</reference>
<feature type="repeat" description="TPR" evidence="3">
    <location>
        <begin position="1434"/>
        <end position="1467"/>
    </location>
</feature>
<feature type="repeat" description="TPR" evidence="3">
    <location>
        <begin position="1263"/>
        <end position="1296"/>
    </location>
</feature>
<feature type="repeat" description="TPR" evidence="3">
    <location>
        <begin position="1653"/>
        <end position="1686"/>
    </location>
</feature>
<dbReference type="Proteomes" id="UP001497497">
    <property type="component" value="Unassembled WGS sequence"/>
</dbReference>
<proteinExistence type="predicted"/>
<feature type="coiled-coil region" evidence="4">
    <location>
        <begin position="936"/>
        <end position="972"/>
    </location>
</feature>
<feature type="repeat" description="TPR" evidence="3">
    <location>
        <begin position="1195"/>
        <end position="1228"/>
    </location>
</feature>